<dbReference type="EMBL" id="BAAALN010000005">
    <property type="protein sequence ID" value="GAA1237383.1"/>
    <property type="molecule type" value="Genomic_DNA"/>
</dbReference>
<feature type="domain" description="ATPase BadF/BadG/BcrA/BcrD type" evidence="1">
    <location>
        <begin position="4"/>
        <end position="306"/>
    </location>
</feature>
<dbReference type="Proteomes" id="UP001500653">
    <property type="component" value="Unassembled WGS sequence"/>
</dbReference>
<dbReference type="PANTHER" id="PTHR43190:SF3">
    <property type="entry name" value="N-ACETYL-D-GLUCOSAMINE KINASE"/>
    <property type="match status" value="1"/>
</dbReference>
<comment type="caution">
    <text evidence="2">The sequence shown here is derived from an EMBL/GenBank/DDBJ whole genome shotgun (WGS) entry which is preliminary data.</text>
</comment>
<proteinExistence type="predicted"/>
<accession>A0ABP4GVN6</accession>
<name>A0ABP4GVN6_9PSEU</name>
<evidence type="ECO:0000313" key="2">
    <source>
        <dbReference type="EMBL" id="GAA1237383.1"/>
    </source>
</evidence>
<organism evidence="2 3">
    <name type="scientific">Prauserella halophila</name>
    <dbReference type="NCBI Taxonomy" id="185641"/>
    <lineage>
        <taxon>Bacteria</taxon>
        <taxon>Bacillati</taxon>
        <taxon>Actinomycetota</taxon>
        <taxon>Actinomycetes</taxon>
        <taxon>Pseudonocardiales</taxon>
        <taxon>Pseudonocardiaceae</taxon>
        <taxon>Prauserella</taxon>
    </lineage>
</organism>
<dbReference type="InterPro" id="IPR052519">
    <property type="entry name" value="Euk-type_GlcNAc_Kinase"/>
</dbReference>
<keyword evidence="3" id="KW-1185">Reference proteome</keyword>
<reference evidence="3" key="1">
    <citation type="journal article" date="2019" name="Int. J. Syst. Evol. Microbiol.">
        <title>The Global Catalogue of Microorganisms (GCM) 10K type strain sequencing project: providing services to taxonomists for standard genome sequencing and annotation.</title>
        <authorList>
            <consortium name="The Broad Institute Genomics Platform"/>
            <consortium name="The Broad Institute Genome Sequencing Center for Infectious Disease"/>
            <person name="Wu L."/>
            <person name="Ma J."/>
        </authorList>
    </citation>
    <scope>NUCLEOTIDE SEQUENCE [LARGE SCALE GENOMIC DNA]</scope>
    <source>
        <strain evidence="3">JCM 13023</strain>
    </source>
</reference>
<evidence type="ECO:0000259" key="1">
    <source>
        <dbReference type="Pfam" id="PF01869"/>
    </source>
</evidence>
<dbReference type="Pfam" id="PF01869">
    <property type="entry name" value="BcrAD_BadFG"/>
    <property type="match status" value="1"/>
</dbReference>
<evidence type="ECO:0000313" key="3">
    <source>
        <dbReference type="Proteomes" id="UP001500653"/>
    </source>
</evidence>
<dbReference type="InterPro" id="IPR002731">
    <property type="entry name" value="ATPase_BadF"/>
</dbReference>
<dbReference type="InterPro" id="IPR043129">
    <property type="entry name" value="ATPase_NBD"/>
</dbReference>
<protein>
    <submittedName>
        <fullName evidence="2">BadF/BadG/BcrA/BcrD ATPase family protein</fullName>
    </submittedName>
</protein>
<dbReference type="SUPFAM" id="SSF53067">
    <property type="entry name" value="Actin-like ATPase domain"/>
    <property type="match status" value="2"/>
</dbReference>
<sequence length="322" mass="32929">MYVVGVDAGGTSTRACAVDSGMRVLGTGRAGGANPNSHPPEKAASAIAEAVAAATVDLDRAELGDCVVGMAGSSKLTDPAVAALFERTWREAGFDVTPQVVSDAETAFASATDAPDGTVLVSGTGSIAGRIRDRRMVSVSGGYGWLLGDEGSGFWIGREAVRATLDALSRDEALAGGETPTRGEPLGTLTSSVLAEAGVDAAEPRAFHLLITAVNQDTPVHLARFAPLVSAAAASDPVAARIADDAADRLTDIAIAARDTDEETPIVLVGSVLGTGNPVRTRIHERLQGCDMRESKDGVLGAAWLAALEGFGQHVPHPNRVG</sequence>
<gene>
    <name evidence="2" type="ORF">GCM10009676_22230</name>
</gene>
<dbReference type="Gene3D" id="3.30.420.40">
    <property type="match status" value="2"/>
</dbReference>
<dbReference type="PANTHER" id="PTHR43190">
    <property type="entry name" value="N-ACETYL-D-GLUCOSAMINE KINASE"/>
    <property type="match status" value="1"/>
</dbReference>